<evidence type="ECO:0000313" key="3">
    <source>
        <dbReference type="Proteomes" id="UP000075920"/>
    </source>
</evidence>
<feature type="compositionally biased region" description="Polar residues" evidence="1">
    <location>
        <begin position="94"/>
        <end position="118"/>
    </location>
</feature>
<sequence>MDMDKDLVQGNHSLPRTEHFTAMVEDDDQCGKITRSEVQDPPEGLHPMGAAANLGDLLETTEQNGKISEHEDEHFENNVTTKSQEEHEAVSYPLVNTSGPSATGHASNPATPEESSAVNPVTLTESILNELCVIRDQHEILMDKYMKLERKFNRLILDYAPDWRDSLQLTANTGPVFDAAALEVFAALDAAIPSEPETCSTSFPDHLTISLVAEQVVNCKYLKYKVKEIERKLNRLCAFLSLRPELRDKLQMGGLLLEE</sequence>
<reference evidence="2" key="2">
    <citation type="submission" date="2020-05" db="UniProtKB">
        <authorList>
            <consortium name="EnsemblMetazoa"/>
        </authorList>
    </citation>
    <scope>IDENTIFICATION</scope>
    <source>
        <strain evidence="2">MINIMUS1</strain>
    </source>
</reference>
<protein>
    <submittedName>
        <fullName evidence="2">Uncharacterized protein</fullName>
    </submittedName>
</protein>
<feature type="compositionally biased region" description="Basic and acidic residues" evidence="1">
    <location>
        <begin position="67"/>
        <end position="76"/>
    </location>
</feature>
<feature type="region of interest" description="Disordered" evidence="1">
    <location>
        <begin position="63"/>
        <end position="118"/>
    </location>
</feature>
<dbReference type="Proteomes" id="UP000075920">
    <property type="component" value="Unassembled WGS sequence"/>
</dbReference>
<organism evidence="2 3">
    <name type="scientific">Anopheles minimus</name>
    <dbReference type="NCBI Taxonomy" id="112268"/>
    <lineage>
        <taxon>Eukaryota</taxon>
        <taxon>Metazoa</taxon>
        <taxon>Ecdysozoa</taxon>
        <taxon>Arthropoda</taxon>
        <taxon>Hexapoda</taxon>
        <taxon>Insecta</taxon>
        <taxon>Pterygota</taxon>
        <taxon>Neoptera</taxon>
        <taxon>Endopterygota</taxon>
        <taxon>Diptera</taxon>
        <taxon>Nematocera</taxon>
        <taxon>Culicoidea</taxon>
        <taxon>Culicidae</taxon>
        <taxon>Anophelinae</taxon>
        <taxon>Anopheles</taxon>
    </lineage>
</organism>
<dbReference type="AlphaFoldDB" id="A0A182WLR8"/>
<accession>A0A182WLR8</accession>
<proteinExistence type="predicted"/>
<evidence type="ECO:0000256" key="1">
    <source>
        <dbReference type="SAM" id="MobiDB-lite"/>
    </source>
</evidence>
<evidence type="ECO:0000313" key="2">
    <source>
        <dbReference type="EnsemblMetazoa" id="AMIN011347-PA"/>
    </source>
</evidence>
<reference evidence="3" key="1">
    <citation type="submission" date="2013-03" db="EMBL/GenBank/DDBJ databases">
        <title>The Genome Sequence of Anopheles minimus MINIMUS1.</title>
        <authorList>
            <consortium name="The Broad Institute Genomics Platform"/>
            <person name="Neafsey D.E."/>
            <person name="Walton C."/>
            <person name="Walker B."/>
            <person name="Young S.K."/>
            <person name="Zeng Q."/>
            <person name="Gargeya S."/>
            <person name="Fitzgerald M."/>
            <person name="Haas B."/>
            <person name="Abouelleil A."/>
            <person name="Allen A.W."/>
            <person name="Alvarado L."/>
            <person name="Arachchi H.M."/>
            <person name="Berlin A.M."/>
            <person name="Chapman S.B."/>
            <person name="Gainer-Dewar J."/>
            <person name="Goldberg J."/>
            <person name="Griggs A."/>
            <person name="Gujja S."/>
            <person name="Hansen M."/>
            <person name="Howarth C."/>
            <person name="Imamovic A."/>
            <person name="Ireland A."/>
            <person name="Larimer J."/>
            <person name="McCowan C."/>
            <person name="Murphy C."/>
            <person name="Pearson M."/>
            <person name="Poon T.W."/>
            <person name="Priest M."/>
            <person name="Roberts A."/>
            <person name="Saif S."/>
            <person name="Shea T."/>
            <person name="Sisk P."/>
            <person name="Sykes S."/>
            <person name="Wortman J."/>
            <person name="Nusbaum C."/>
            <person name="Birren B."/>
        </authorList>
    </citation>
    <scope>NUCLEOTIDE SEQUENCE [LARGE SCALE GENOMIC DNA]</scope>
    <source>
        <strain evidence="3">MINIMUS1</strain>
    </source>
</reference>
<name>A0A182WLR8_9DIPT</name>
<dbReference type="VEuPathDB" id="VectorBase:AMIN011347"/>
<dbReference type="EnsemblMetazoa" id="AMIN011347-RA">
    <property type="protein sequence ID" value="AMIN011347-PA"/>
    <property type="gene ID" value="AMIN011347"/>
</dbReference>
<keyword evidence="3" id="KW-1185">Reference proteome</keyword>